<proteinExistence type="predicted"/>
<gene>
    <name evidence="1" type="ORF">LCGC14_2693470</name>
</gene>
<dbReference type="AlphaFoldDB" id="A0A0F8ZHZ1"/>
<reference evidence="1" key="1">
    <citation type="journal article" date="2015" name="Nature">
        <title>Complex archaea that bridge the gap between prokaryotes and eukaryotes.</title>
        <authorList>
            <person name="Spang A."/>
            <person name="Saw J.H."/>
            <person name="Jorgensen S.L."/>
            <person name="Zaremba-Niedzwiedzka K."/>
            <person name="Martijn J."/>
            <person name="Lind A.E."/>
            <person name="van Eijk R."/>
            <person name="Schleper C."/>
            <person name="Guy L."/>
            <person name="Ettema T.J."/>
        </authorList>
    </citation>
    <scope>NUCLEOTIDE SEQUENCE</scope>
</reference>
<comment type="caution">
    <text evidence="1">The sequence shown here is derived from an EMBL/GenBank/DDBJ whole genome shotgun (WGS) entry which is preliminary data.</text>
</comment>
<feature type="non-terminal residue" evidence="1">
    <location>
        <position position="182"/>
    </location>
</feature>
<sequence length="182" mass="21483">MICKTDLERKATEMPFKQVELVINYKVRFLCTVPYPNHRKGCPNYNQRKSCPPNCKKIEDLIYTDSVVVYAIWSVFNFGFHVKKMEQKHPDWSRRQLECCLYWQGTARKRLHQEIEMFLKKWNKFSWLVICTPEACGVDITATMKKIGYELEWPPKNITYQVAVAGLSKPPRKVNNDSRTNT</sequence>
<name>A0A0F8ZHZ1_9ZZZZ</name>
<accession>A0A0F8ZHZ1</accession>
<evidence type="ECO:0000313" key="1">
    <source>
        <dbReference type="EMBL" id="KKK93378.1"/>
    </source>
</evidence>
<organism evidence="1">
    <name type="scientific">marine sediment metagenome</name>
    <dbReference type="NCBI Taxonomy" id="412755"/>
    <lineage>
        <taxon>unclassified sequences</taxon>
        <taxon>metagenomes</taxon>
        <taxon>ecological metagenomes</taxon>
    </lineage>
</organism>
<dbReference type="EMBL" id="LAZR01047799">
    <property type="protein sequence ID" value="KKK93378.1"/>
    <property type="molecule type" value="Genomic_DNA"/>
</dbReference>
<evidence type="ECO:0008006" key="2">
    <source>
        <dbReference type="Google" id="ProtNLM"/>
    </source>
</evidence>
<protein>
    <recommendedName>
        <fullName evidence="2">DUF2284 domain-containing protein</fullName>
    </recommendedName>
</protein>